<sequence length="214" mass="23806">MDWWKEGLQVRVRIRPEGLVLAPVYAVACWGTRKLSLDQFYLPAGVRVAALLLCPPRLWPYLLLGEYAYFAHMRIPLLGKYGLTWVILSSVFLLPAVMLIVRLHRQLLARTTIVGVIAIAVCTAAVVSLLNIGISSLLWPPLREESFVTYVLRYALGDFIGILVIAPLALLWIRRDEERWTRKAISKTAIALALMLLIGLLVTPVLPAAAVPTG</sequence>
<organism evidence="8 9">
    <name type="scientific">Stenotrophomonas maltophilia</name>
    <name type="common">Pseudomonas maltophilia</name>
    <name type="synonym">Xanthomonas maltophilia</name>
    <dbReference type="NCBI Taxonomy" id="40324"/>
    <lineage>
        <taxon>Bacteria</taxon>
        <taxon>Pseudomonadati</taxon>
        <taxon>Pseudomonadota</taxon>
        <taxon>Gammaproteobacteria</taxon>
        <taxon>Lysobacterales</taxon>
        <taxon>Lysobacteraceae</taxon>
        <taxon>Stenotrophomonas</taxon>
        <taxon>Stenotrophomonas maltophilia group</taxon>
    </lineage>
</organism>
<protein>
    <recommendedName>
        <fullName evidence="7">MASE1 domain-containing protein</fullName>
    </recommendedName>
</protein>
<evidence type="ECO:0000256" key="6">
    <source>
        <dbReference type="SAM" id="Phobius"/>
    </source>
</evidence>
<keyword evidence="3 6" id="KW-0812">Transmembrane</keyword>
<gene>
    <name evidence="8" type="ORF">GAK31_01914</name>
</gene>
<name>A0A7V8FIK0_STEMA</name>
<comment type="caution">
    <text evidence="8">The sequence shown here is derived from an EMBL/GenBank/DDBJ whole genome shotgun (WGS) entry which is preliminary data.</text>
</comment>
<feature type="domain" description="MASE1" evidence="7">
    <location>
        <begin position="36"/>
        <end position="211"/>
    </location>
</feature>
<feature type="transmembrane region" description="Helical" evidence="6">
    <location>
        <begin position="113"/>
        <end position="139"/>
    </location>
</feature>
<dbReference type="AlphaFoldDB" id="A0A7V8FIK0"/>
<dbReference type="Pfam" id="PF05231">
    <property type="entry name" value="MASE1"/>
    <property type="match status" value="1"/>
</dbReference>
<feature type="transmembrane region" description="Helical" evidence="6">
    <location>
        <begin position="82"/>
        <end position="101"/>
    </location>
</feature>
<reference evidence="9" key="1">
    <citation type="journal article" date="2020" name="MBio">
        <title>Horizontal gene transfer to a defensive symbiont with a reduced genome amongst a multipartite beetle microbiome.</title>
        <authorList>
            <person name="Waterworth S.C."/>
            <person name="Florez L.V."/>
            <person name="Rees E.R."/>
            <person name="Hertweck C."/>
            <person name="Kaltenpoth M."/>
            <person name="Kwan J.C."/>
        </authorList>
    </citation>
    <scope>NUCLEOTIDE SEQUENCE [LARGE SCALE GENOMIC DNA]</scope>
</reference>
<evidence type="ECO:0000256" key="3">
    <source>
        <dbReference type="ARBA" id="ARBA00022692"/>
    </source>
</evidence>
<feature type="transmembrane region" description="Helical" evidence="6">
    <location>
        <begin position="185"/>
        <end position="206"/>
    </location>
</feature>
<keyword evidence="4 6" id="KW-1133">Transmembrane helix</keyword>
<dbReference type="GO" id="GO:0005886">
    <property type="term" value="C:plasma membrane"/>
    <property type="evidence" value="ECO:0007669"/>
    <property type="project" value="UniProtKB-SubCell"/>
</dbReference>
<evidence type="ECO:0000256" key="1">
    <source>
        <dbReference type="ARBA" id="ARBA00004651"/>
    </source>
</evidence>
<keyword evidence="2" id="KW-1003">Cell membrane</keyword>
<evidence type="ECO:0000313" key="8">
    <source>
        <dbReference type="EMBL" id="KAF1016416.1"/>
    </source>
</evidence>
<accession>A0A7V8FIK0</accession>
<evidence type="ECO:0000256" key="2">
    <source>
        <dbReference type="ARBA" id="ARBA00022475"/>
    </source>
</evidence>
<dbReference type="EMBL" id="WNDS01000002">
    <property type="protein sequence ID" value="KAF1016416.1"/>
    <property type="molecule type" value="Genomic_DNA"/>
</dbReference>
<feature type="transmembrane region" description="Helical" evidence="6">
    <location>
        <begin position="151"/>
        <end position="173"/>
    </location>
</feature>
<evidence type="ECO:0000259" key="7">
    <source>
        <dbReference type="Pfam" id="PF05231"/>
    </source>
</evidence>
<evidence type="ECO:0000313" key="9">
    <source>
        <dbReference type="Proteomes" id="UP000487117"/>
    </source>
</evidence>
<comment type="subcellular location">
    <subcellularLocation>
        <location evidence="1">Cell membrane</location>
        <topology evidence="1">Multi-pass membrane protein</topology>
    </subcellularLocation>
</comment>
<evidence type="ECO:0000256" key="5">
    <source>
        <dbReference type="ARBA" id="ARBA00023136"/>
    </source>
</evidence>
<proteinExistence type="predicted"/>
<evidence type="ECO:0000256" key="4">
    <source>
        <dbReference type="ARBA" id="ARBA00022989"/>
    </source>
</evidence>
<dbReference type="Proteomes" id="UP000487117">
    <property type="component" value="Unassembled WGS sequence"/>
</dbReference>
<dbReference type="InterPro" id="IPR007895">
    <property type="entry name" value="MASE1"/>
</dbReference>
<keyword evidence="5 6" id="KW-0472">Membrane</keyword>